<dbReference type="PROSITE" id="PS50297">
    <property type="entry name" value="ANK_REP_REGION"/>
    <property type="match status" value="4"/>
</dbReference>
<evidence type="ECO:0000256" key="2">
    <source>
        <dbReference type="ARBA" id="ARBA00023043"/>
    </source>
</evidence>
<evidence type="ECO:0000259" key="4">
    <source>
        <dbReference type="Pfam" id="PF24883"/>
    </source>
</evidence>
<dbReference type="GO" id="GO:0009116">
    <property type="term" value="P:nucleoside metabolic process"/>
    <property type="evidence" value="ECO:0007669"/>
    <property type="project" value="InterPro"/>
</dbReference>
<reference evidence="6" key="2">
    <citation type="submission" date="2023-06" db="EMBL/GenBank/DDBJ databases">
        <title>Black Yeasts Isolated from many extreme environments.</title>
        <authorList>
            <person name="Coleine C."/>
            <person name="Stajich J.E."/>
            <person name="Selbmann L."/>
        </authorList>
    </citation>
    <scope>NUCLEOTIDE SEQUENCE</scope>
    <source>
        <strain evidence="6">CCFEE 5200</strain>
    </source>
</reference>
<feature type="repeat" description="ANK" evidence="3">
    <location>
        <begin position="873"/>
        <end position="905"/>
    </location>
</feature>
<feature type="repeat" description="ANK" evidence="3">
    <location>
        <begin position="1244"/>
        <end position="1276"/>
    </location>
</feature>
<keyword evidence="2 3" id="KW-0040">ANK repeat</keyword>
<gene>
    <name evidence="5" type="ORF">LTR82_003175</name>
    <name evidence="6" type="ORF">LTR91_003534</name>
</gene>
<evidence type="ECO:0000313" key="5">
    <source>
        <dbReference type="EMBL" id="KAK0325639.1"/>
    </source>
</evidence>
<dbReference type="EMBL" id="JASUXU010000006">
    <property type="protein sequence ID" value="KAK0325639.1"/>
    <property type="molecule type" value="Genomic_DNA"/>
</dbReference>
<feature type="repeat" description="ANK" evidence="3">
    <location>
        <begin position="1077"/>
        <end position="1109"/>
    </location>
</feature>
<dbReference type="PANTHER" id="PTHR24198">
    <property type="entry name" value="ANKYRIN REPEAT AND PROTEIN KINASE DOMAIN-CONTAINING PROTEIN"/>
    <property type="match status" value="1"/>
</dbReference>
<dbReference type="PROSITE" id="PS50088">
    <property type="entry name" value="ANK_REPEAT"/>
    <property type="match status" value="6"/>
</dbReference>
<dbReference type="PANTHER" id="PTHR24198:SF165">
    <property type="entry name" value="ANKYRIN REPEAT-CONTAINING PROTEIN-RELATED"/>
    <property type="match status" value="1"/>
</dbReference>
<feature type="repeat" description="ANK" evidence="3">
    <location>
        <begin position="961"/>
        <end position="993"/>
    </location>
</feature>
<dbReference type="SUPFAM" id="SSF53167">
    <property type="entry name" value="Purine and uridine phosphorylases"/>
    <property type="match status" value="1"/>
</dbReference>
<evidence type="ECO:0000256" key="1">
    <source>
        <dbReference type="ARBA" id="ARBA00022737"/>
    </source>
</evidence>
<keyword evidence="1" id="KW-0677">Repeat</keyword>
<keyword evidence="7" id="KW-1185">Reference proteome</keyword>
<dbReference type="InterPro" id="IPR002110">
    <property type="entry name" value="Ankyrin_rpt"/>
</dbReference>
<dbReference type="SMART" id="SM00248">
    <property type="entry name" value="ANK"/>
    <property type="match status" value="12"/>
</dbReference>
<name>A0AAN6KWN0_9PEZI</name>
<reference evidence="5" key="1">
    <citation type="submission" date="2021-12" db="EMBL/GenBank/DDBJ databases">
        <title>Black yeast isolated from Biological Soil Crust.</title>
        <authorList>
            <person name="Kurbessoian T."/>
        </authorList>
    </citation>
    <scope>NUCLEOTIDE SEQUENCE</scope>
    <source>
        <strain evidence="5">CCFEE 5208</strain>
    </source>
</reference>
<dbReference type="Gene3D" id="1.25.40.20">
    <property type="entry name" value="Ankyrin repeat-containing domain"/>
    <property type="match status" value="4"/>
</dbReference>
<accession>A0AAN6KWN0</accession>
<protein>
    <recommendedName>
        <fullName evidence="4">Nephrocystin 3-like N-terminal domain-containing protein</fullName>
    </recommendedName>
</protein>
<dbReference type="Proteomes" id="UP001168146">
    <property type="component" value="Unassembled WGS sequence"/>
</dbReference>
<evidence type="ECO:0000313" key="7">
    <source>
        <dbReference type="Proteomes" id="UP001175353"/>
    </source>
</evidence>
<comment type="caution">
    <text evidence="6">The sequence shown here is derived from an EMBL/GenBank/DDBJ whole genome shotgun (WGS) entry which is preliminary data.</text>
</comment>
<dbReference type="SUPFAM" id="SSF52540">
    <property type="entry name" value="P-loop containing nucleoside triphosphate hydrolases"/>
    <property type="match status" value="1"/>
</dbReference>
<dbReference type="EMBL" id="JAUJLE010000019">
    <property type="protein sequence ID" value="KAK1006925.1"/>
    <property type="molecule type" value="Genomic_DNA"/>
</dbReference>
<evidence type="ECO:0000256" key="3">
    <source>
        <dbReference type="PROSITE-ProRule" id="PRU00023"/>
    </source>
</evidence>
<dbReference type="GO" id="GO:0003824">
    <property type="term" value="F:catalytic activity"/>
    <property type="evidence" value="ECO:0007669"/>
    <property type="project" value="InterPro"/>
</dbReference>
<organism evidence="6 7">
    <name type="scientific">Friedmanniomyces endolithicus</name>
    <dbReference type="NCBI Taxonomy" id="329885"/>
    <lineage>
        <taxon>Eukaryota</taxon>
        <taxon>Fungi</taxon>
        <taxon>Dikarya</taxon>
        <taxon>Ascomycota</taxon>
        <taxon>Pezizomycotina</taxon>
        <taxon>Dothideomycetes</taxon>
        <taxon>Dothideomycetidae</taxon>
        <taxon>Mycosphaerellales</taxon>
        <taxon>Teratosphaeriaceae</taxon>
        <taxon>Friedmanniomyces</taxon>
    </lineage>
</organism>
<proteinExistence type="predicted"/>
<dbReference type="InterPro" id="IPR056884">
    <property type="entry name" value="NPHP3-like_N"/>
</dbReference>
<feature type="repeat" description="ANK" evidence="3">
    <location>
        <begin position="1110"/>
        <end position="1142"/>
    </location>
</feature>
<feature type="domain" description="Nephrocystin 3-like N-terminal" evidence="4">
    <location>
        <begin position="382"/>
        <end position="541"/>
    </location>
</feature>
<sequence>MDGTGRVHDDYTVAWICPLEVEQIAATAMLDEQHSRLSQPANDHNAYALGSIYGHNVVIAGLPLAGNTSAATVVAQMRNTFQQLRFGLLVGIGGGVPTRTDNGYIRLGHVVVSKPTGQHSGAVQYDHGKAEAGAFRRTGFLAPPPTVLLNAAQRLSVTCALASTDPVVSHLRRIDTSKRQLRRYKHPGANKDHLYQPDYVHLDREASCQKCGCDISKIVVRKVDDSDGESDAEEDTQDADEYVVVQRGTIAAGEKVMRNGIERDQLAKENGLLCFEMEAAGALNDFPCLVIRGISDYSDSHKNDKWHGYAAAVAAAYARELFVHMPVDEVKQCKIAESDVKQIVEDTRFVADSTRNAEIKSWLAPVDVSTNYNEARTQHHLGTGRWFLESEEYAQWKTHDKGVLWLHGIPGCGKTIMSSSVIEDLRTAGESSKRVVLYFFFDANDSAKQSVDKMVRSLVFQLYRHAESTRKHVEQLYLSCESGREQPSTRTLLDTWEMMAENIGDPYVVLDALDECKTRSDLLLQLPRLQFGRVCLLVTSRTEEDIASSLREWIPPSNAVSVRQGPVDVDIREVVRNRIATDPKLRRFQSRPDVCTEIETRLMEKADGMFRWAVCQLDALQACLDLPSLREALQSLPAGLNETYARILRGIPEMHKARAIRILQFLTFAENPLRLEEIVDAIAVNLEHTPAFEPENRLLDPKEIAGYCSSLAKFTTRRSYKYKEDVDKDTQIREHIYNLEHPGEDADEDAVFDCEEVVELQLAHASVNDYLVSNQVPDDFKDALSLETAHRAIADISVAYLMTAAHTFEGPDNSSSLPFLQYCADSWTQHAAIAETVIKRCSPWTIRLFTASKEFEYWAGLHRGHMYFAEDSDTLLPLSFAAYYGLQESVKMLLETGINVDAVDYGGDVNALVIASRQGHATIVRLLLAKGARLFAGLALQSACDYGNEEVVQLLLETGAVASDALYVASLRGHEAVVRLLLEQGADIEKRSDALLQASSQGHEETVRLLLVNADVDAYAGFVDALETACIGGHEAVVRLLLEKGACINDSEALRVAGDGGHEAVVRLLLQEGADVHATDVLHDACSGGNEAIVQLLLKEGADVNAESEYSGYPLIVASYGGQEAIARLLLVEGAHVNAYSRNYRDVSDALEAASYNGHEAIVRLLLREGAKADEHRRYLGALQAACSRNFESVVQLLLQNGADVNAQVGYYGNALWAAAYGGYRALVELLLNEGANVNTHGKGDMGALCAAAMEGHEAAVRLLLAKGADVNVQGGPWRNALRAAASGGHIAVMQLLLEAGADDVEDVDEYGNHESALSVAIENGHKAVVQVLQAARANGKGSVPGRNLYREPPKLTGVWGGFWDHALESV</sequence>
<dbReference type="SUPFAM" id="SSF48403">
    <property type="entry name" value="Ankyrin repeat"/>
    <property type="match status" value="2"/>
</dbReference>
<evidence type="ECO:0000313" key="6">
    <source>
        <dbReference type="EMBL" id="KAK1006925.1"/>
    </source>
</evidence>
<dbReference type="InterPro" id="IPR035994">
    <property type="entry name" value="Nucleoside_phosphorylase_sf"/>
</dbReference>
<dbReference type="Proteomes" id="UP001175353">
    <property type="component" value="Unassembled WGS sequence"/>
</dbReference>
<feature type="repeat" description="ANK" evidence="3">
    <location>
        <begin position="1049"/>
        <end position="1081"/>
    </location>
</feature>
<dbReference type="InterPro" id="IPR027417">
    <property type="entry name" value="P-loop_NTPase"/>
</dbReference>
<dbReference type="Gene3D" id="3.40.50.1580">
    <property type="entry name" value="Nucleoside phosphorylase domain"/>
    <property type="match status" value="1"/>
</dbReference>
<dbReference type="InterPro" id="IPR036770">
    <property type="entry name" value="Ankyrin_rpt-contain_sf"/>
</dbReference>
<dbReference type="Gene3D" id="3.40.50.300">
    <property type="entry name" value="P-loop containing nucleotide triphosphate hydrolases"/>
    <property type="match status" value="1"/>
</dbReference>
<dbReference type="Pfam" id="PF24883">
    <property type="entry name" value="NPHP3_N"/>
    <property type="match status" value="1"/>
</dbReference>
<dbReference type="Pfam" id="PF12796">
    <property type="entry name" value="Ank_2"/>
    <property type="match status" value="5"/>
</dbReference>